<keyword evidence="2" id="KW-1185">Reference proteome</keyword>
<sequence>MGKIYGLKAITMGDPATDGGMGTALTEVFGATVKGTATLTSTEPTSEEVEIEETDELYDEIQTKAGSWSLKASTYNISAETMKKLFGGTVAGTAPNQTWSAPVGGVTVAVHQSVSAETRGGTKFNFVKMKLTATANISFDKAKLGQIDWTGKVLTPDKAGTPAMSIVFGTTV</sequence>
<dbReference type="EMBL" id="FQUQ01000004">
    <property type="protein sequence ID" value="SHG08299.1"/>
    <property type="molecule type" value="Genomic_DNA"/>
</dbReference>
<reference evidence="2" key="1">
    <citation type="submission" date="2016-11" db="EMBL/GenBank/DDBJ databases">
        <authorList>
            <person name="Varghese N."/>
            <person name="Submissions S."/>
        </authorList>
    </citation>
    <scope>NUCLEOTIDE SEQUENCE [LARGE SCALE GENOMIC DNA]</scope>
    <source>
        <strain evidence="2">DSM 16990</strain>
    </source>
</reference>
<evidence type="ECO:0000313" key="1">
    <source>
        <dbReference type="EMBL" id="SHG08299.1"/>
    </source>
</evidence>
<protein>
    <recommendedName>
        <fullName evidence="3">Phage tail tube protein</fullName>
    </recommendedName>
</protein>
<dbReference type="OrthoDB" id="762138at2"/>
<dbReference type="Proteomes" id="UP000184287">
    <property type="component" value="Unassembled WGS sequence"/>
</dbReference>
<dbReference type="STRING" id="288992.SAMN04488522_104407"/>
<dbReference type="RefSeq" id="WP_073233083.1">
    <property type="nucleotide sequence ID" value="NZ_FQUQ01000004.1"/>
</dbReference>
<evidence type="ECO:0000313" key="2">
    <source>
        <dbReference type="Proteomes" id="UP000184287"/>
    </source>
</evidence>
<name>A0A1M5GX42_9SPHI</name>
<gene>
    <name evidence="1" type="ORF">SAMN04488522_104407</name>
</gene>
<proteinExistence type="predicted"/>
<accession>A0A1M5GX42</accession>
<dbReference type="AlphaFoldDB" id="A0A1M5GX42"/>
<organism evidence="1 2">
    <name type="scientific">Pedobacter caeni</name>
    <dbReference type="NCBI Taxonomy" id="288992"/>
    <lineage>
        <taxon>Bacteria</taxon>
        <taxon>Pseudomonadati</taxon>
        <taxon>Bacteroidota</taxon>
        <taxon>Sphingobacteriia</taxon>
        <taxon>Sphingobacteriales</taxon>
        <taxon>Sphingobacteriaceae</taxon>
        <taxon>Pedobacter</taxon>
    </lineage>
</organism>
<evidence type="ECO:0008006" key="3">
    <source>
        <dbReference type="Google" id="ProtNLM"/>
    </source>
</evidence>